<keyword evidence="1" id="KW-0472">Membrane</keyword>
<dbReference type="Pfam" id="PF13829">
    <property type="entry name" value="DUF4191"/>
    <property type="match status" value="1"/>
</dbReference>
<evidence type="ECO:0000313" key="2">
    <source>
        <dbReference type="EMBL" id="MDP9800190.1"/>
    </source>
</evidence>
<dbReference type="RefSeq" id="WP_278057589.1">
    <property type="nucleotide sequence ID" value="NZ_CP121247.1"/>
</dbReference>
<feature type="transmembrane region" description="Helical" evidence="1">
    <location>
        <begin position="29"/>
        <end position="49"/>
    </location>
</feature>
<feature type="transmembrane region" description="Helical" evidence="1">
    <location>
        <begin position="55"/>
        <end position="75"/>
    </location>
</feature>
<accession>A0ABT9N9J8</accession>
<gene>
    <name evidence="2" type="ORF">J2S49_000266</name>
</gene>
<evidence type="ECO:0000313" key="3">
    <source>
        <dbReference type="Proteomes" id="UP001235966"/>
    </source>
</evidence>
<sequence length="230" mass="25522">MAKTNKPKKKRWYSYLADAYRVSKRTYPWTGWAVWGSLVGILTLFIILAAVTGSWFFYIFTGVVLAATVALLVLLQLVKTASYKQIDGMPGAASAVLGNIKRGWNITEEPVRFNPRSQDMVFRAIGRPGIVLIGDGSPSQVNKLIDEERRAIKRVAPSAPIQVIKVGNGEDQVKLSQLEKTMRRLPKKISNQEVAAVAQRLRAIPTNALPIPKGIDPMNARPNRKAMRGR</sequence>
<keyword evidence="1" id="KW-1133">Transmembrane helix</keyword>
<evidence type="ECO:0000256" key="1">
    <source>
        <dbReference type="SAM" id="Phobius"/>
    </source>
</evidence>
<protein>
    <recommendedName>
        <fullName evidence="4">DUF4191 domain-containing protein</fullName>
    </recommendedName>
</protein>
<comment type="caution">
    <text evidence="2">The sequence shown here is derived from an EMBL/GenBank/DDBJ whole genome shotgun (WGS) entry which is preliminary data.</text>
</comment>
<reference evidence="2 3" key="1">
    <citation type="submission" date="2023-07" db="EMBL/GenBank/DDBJ databases">
        <title>Sequencing the genomes of 1000 actinobacteria strains.</title>
        <authorList>
            <person name="Klenk H.-P."/>
        </authorList>
    </citation>
    <scope>NUCLEOTIDE SEQUENCE [LARGE SCALE GENOMIC DNA]</scope>
    <source>
        <strain evidence="2 3">DSM 102162</strain>
    </source>
</reference>
<dbReference type="EMBL" id="JAUSQW010000001">
    <property type="protein sequence ID" value="MDP9800190.1"/>
    <property type="molecule type" value="Genomic_DNA"/>
</dbReference>
<dbReference type="InterPro" id="IPR025445">
    <property type="entry name" value="DUF4191"/>
</dbReference>
<keyword evidence="1" id="KW-0812">Transmembrane</keyword>
<organism evidence="2 3">
    <name type="scientific">Arcanobacterium wilhelmae</name>
    <dbReference type="NCBI Taxonomy" id="1803177"/>
    <lineage>
        <taxon>Bacteria</taxon>
        <taxon>Bacillati</taxon>
        <taxon>Actinomycetota</taxon>
        <taxon>Actinomycetes</taxon>
        <taxon>Actinomycetales</taxon>
        <taxon>Actinomycetaceae</taxon>
        <taxon>Arcanobacterium</taxon>
    </lineage>
</organism>
<evidence type="ECO:0008006" key="4">
    <source>
        <dbReference type="Google" id="ProtNLM"/>
    </source>
</evidence>
<proteinExistence type="predicted"/>
<name>A0ABT9N9J8_9ACTO</name>
<keyword evidence="3" id="KW-1185">Reference proteome</keyword>
<dbReference type="Proteomes" id="UP001235966">
    <property type="component" value="Unassembled WGS sequence"/>
</dbReference>